<keyword evidence="2" id="KW-1133">Transmembrane helix</keyword>
<proteinExistence type="predicted"/>
<organism evidence="3 4">
    <name type="scientific">Adineta steineri</name>
    <dbReference type="NCBI Taxonomy" id="433720"/>
    <lineage>
        <taxon>Eukaryota</taxon>
        <taxon>Metazoa</taxon>
        <taxon>Spiralia</taxon>
        <taxon>Gnathifera</taxon>
        <taxon>Rotifera</taxon>
        <taxon>Eurotatoria</taxon>
        <taxon>Bdelloidea</taxon>
        <taxon>Adinetida</taxon>
        <taxon>Adinetidae</taxon>
        <taxon>Adineta</taxon>
    </lineage>
</organism>
<keyword evidence="2" id="KW-0472">Membrane</keyword>
<gene>
    <name evidence="3" type="ORF">JYZ213_LOCUS2748</name>
</gene>
<evidence type="ECO:0000313" key="4">
    <source>
        <dbReference type="Proteomes" id="UP000663845"/>
    </source>
</evidence>
<dbReference type="PANTHER" id="PTHR37932:SF1">
    <property type="entry name" value="SMALL LYSINE-RICH PROTEIN 1"/>
    <property type="match status" value="1"/>
</dbReference>
<keyword evidence="2" id="KW-0812">Transmembrane</keyword>
<sequence>MNHQTRTAMAQNKDQLLEEQITPLAGTAQNFLPNNGSPSNAKEDASTRCSTFGTYAFCFFCIIAGFFIFAFALFLLPGRGRDSLHSTYGFRDGRGKSSSPKRKARAKSAIARPEIDVLSPASVINAYYICHDVADCLDARGFAWEGAKKGKKKKKKKKS</sequence>
<comment type="caution">
    <text evidence="3">The sequence shown here is derived from an EMBL/GenBank/DDBJ whole genome shotgun (WGS) entry which is preliminary data.</text>
</comment>
<dbReference type="Proteomes" id="UP000663845">
    <property type="component" value="Unassembled WGS sequence"/>
</dbReference>
<accession>A0A813PSS9</accession>
<feature type="region of interest" description="Disordered" evidence="1">
    <location>
        <begin position="87"/>
        <end position="106"/>
    </location>
</feature>
<feature type="transmembrane region" description="Helical" evidence="2">
    <location>
        <begin position="52"/>
        <end position="76"/>
    </location>
</feature>
<evidence type="ECO:0000256" key="1">
    <source>
        <dbReference type="SAM" id="MobiDB-lite"/>
    </source>
</evidence>
<dbReference type="EMBL" id="CAJNOG010000014">
    <property type="protein sequence ID" value="CAF0755526.1"/>
    <property type="molecule type" value="Genomic_DNA"/>
</dbReference>
<protein>
    <submittedName>
        <fullName evidence="3">Uncharacterized protein</fullName>
    </submittedName>
</protein>
<evidence type="ECO:0000256" key="2">
    <source>
        <dbReference type="SAM" id="Phobius"/>
    </source>
</evidence>
<dbReference type="PANTHER" id="PTHR37932">
    <property type="entry name" value="SMALL LYSINE-RICH PROTEIN 1"/>
    <property type="match status" value="1"/>
</dbReference>
<name>A0A813PSS9_9BILA</name>
<dbReference type="AlphaFoldDB" id="A0A813PSS9"/>
<reference evidence="3" key="1">
    <citation type="submission" date="2021-02" db="EMBL/GenBank/DDBJ databases">
        <authorList>
            <person name="Nowell W R."/>
        </authorList>
    </citation>
    <scope>NUCLEOTIDE SEQUENCE</scope>
</reference>
<evidence type="ECO:0000313" key="3">
    <source>
        <dbReference type="EMBL" id="CAF0755526.1"/>
    </source>
</evidence>
<dbReference type="InterPro" id="IPR037760">
    <property type="entry name" value="SMKR1"/>
</dbReference>